<comment type="caution">
    <text evidence="7">The sequence shown here is derived from an EMBL/GenBank/DDBJ whole genome shotgun (WGS) entry which is preliminary data.</text>
</comment>
<protein>
    <recommendedName>
        <fullName evidence="2">phosphoribosylglycinamide formyltransferase 1</fullName>
        <ecNumber evidence="2">2.1.2.2</ecNumber>
    </recommendedName>
</protein>
<accession>A0ABT0RNR0</accession>
<feature type="domain" description="Formyl transferase N-terminal" evidence="5">
    <location>
        <begin position="56"/>
        <end position="147"/>
    </location>
</feature>
<keyword evidence="4" id="KW-0658">Purine biosynthesis</keyword>
<dbReference type="EC" id="2.1.2.2" evidence="2"/>
<dbReference type="Gene3D" id="3.40.50.170">
    <property type="entry name" value="Formyl transferase, N-terminal domain"/>
    <property type="match status" value="1"/>
</dbReference>
<dbReference type="InterPro" id="IPR002376">
    <property type="entry name" value="Formyl_transf_N"/>
</dbReference>
<name>A0ABT0RNR0_9SPHN</name>
<comment type="pathway">
    <text evidence="1">Purine metabolism; IMP biosynthesis via de novo pathway; N(2)-formyl-N(1)-(5-phospho-D-ribosyl)glycinamide from N(1)-(5-phospho-D-ribosyl)glycinamide (10-formyl THF route): step 1/1.</text>
</comment>
<dbReference type="EMBL" id="JAMGBD010000002">
    <property type="protein sequence ID" value="MCL6684289.1"/>
    <property type="molecule type" value="Genomic_DNA"/>
</dbReference>
<feature type="domain" description="N-formyltransferase dimerization C-terminal" evidence="6">
    <location>
        <begin position="177"/>
        <end position="227"/>
    </location>
</feature>
<dbReference type="PANTHER" id="PTHR43369">
    <property type="entry name" value="PHOSPHORIBOSYLGLYCINAMIDE FORMYLTRANSFERASE"/>
    <property type="match status" value="1"/>
</dbReference>
<proteinExistence type="predicted"/>
<keyword evidence="3" id="KW-0808">Transferase</keyword>
<evidence type="ECO:0000259" key="6">
    <source>
        <dbReference type="Pfam" id="PF18216"/>
    </source>
</evidence>
<dbReference type="InterPro" id="IPR040660">
    <property type="entry name" value="N_formyltrans_C"/>
</dbReference>
<dbReference type="PANTHER" id="PTHR43369:SF2">
    <property type="entry name" value="PHOSPHORIBOSYLGLYCINAMIDE FORMYLTRANSFERASE"/>
    <property type="match status" value="1"/>
</dbReference>
<dbReference type="Pfam" id="PF00551">
    <property type="entry name" value="Formyl_trans_N"/>
    <property type="match status" value="1"/>
</dbReference>
<sequence>MRPILFFSDNRAIFDGLKSYLADKDWPHDFGCSPGSGLAREIRIRDVADDLGRQYGLIVSAHCKQLFPASLVRAVPCVNLHPGFNPDTRGWYPQSFALARGLKVGFTVHFMDDQIDHGPIILQREIKARPEDTSKTLYDRILAAEVASFGDWLPKLLDGTCTVELPLDAGNYHSRADFDALCEFDLDEIGTFRDFYNRLRATSFAPFRNAWFRDLETGKRIFLRLDVETED</sequence>
<evidence type="ECO:0000313" key="7">
    <source>
        <dbReference type="EMBL" id="MCL6684289.1"/>
    </source>
</evidence>
<evidence type="ECO:0000256" key="4">
    <source>
        <dbReference type="ARBA" id="ARBA00022755"/>
    </source>
</evidence>
<evidence type="ECO:0000256" key="2">
    <source>
        <dbReference type="ARBA" id="ARBA00012254"/>
    </source>
</evidence>
<dbReference type="Proteomes" id="UP001165363">
    <property type="component" value="Unassembled WGS sequence"/>
</dbReference>
<evidence type="ECO:0000313" key="8">
    <source>
        <dbReference type="Proteomes" id="UP001165363"/>
    </source>
</evidence>
<dbReference type="RefSeq" id="WP_249848707.1">
    <property type="nucleotide sequence ID" value="NZ_JAMGBD010000002.1"/>
</dbReference>
<dbReference type="Pfam" id="PF18216">
    <property type="entry name" value="N_formyltrans_C"/>
    <property type="match status" value="1"/>
</dbReference>
<evidence type="ECO:0000256" key="1">
    <source>
        <dbReference type="ARBA" id="ARBA00005054"/>
    </source>
</evidence>
<evidence type="ECO:0000259" key="5">
    <source>
        <dbReference type="Pfam" id="PF00551"/>
    </source>
</evidence>
<organism evidence="7 8">
    <name type="scientific">Sphingomonas alba</name>
    <dbReference type="NCBI Taxonomy" id="2908208"/>
    <lineage>
        <taxon>Bacteria</taxon>
        <taxon>Pseudomonadati</taxon>
        <taxon>Pseudomonadota</taxon>
        <taxon>Alphaproteobacteria</taxon>
        <taxon>Sphingomonadales</taxon>
        <taxon>Sphingomonadaceae</taxon>
        <taxon>Sphingomonas</taxon>
    </lineage>
</organism>
<keyword evidence="8" id="KW-1185">Reference proteome</keyword>
<gene>
    <name evidence="7" type="ORF">LZ536_10305</name>
</gene>
<dbReference type="SUPFAM" id="SSF53328">
    <property type="entry name" value="Formyltransferase"/>
    <property type="match status" value="1"/>
</dbReference>
<evidence type="ECO:0000256" key="3">
    <source>
        <dbReference type="ARBA" id="ARBA00022679"/>
    </source>
</evidence>
<dbReference type="InterPro" id="IPR036477">
    <property type="entry name" value="Formyl_transf_N_sf"/>
</dbReference>
<reference evidence="7" key="1">
    <citation type="submission" date="2022-05" db="EMBL/GenBank/DDBJ databases">
        <authorList>
            <person name="Jo J.-H."/>
            <person name="Im W.-T."/>
        </authorList>
    </citation>
    <scope>NUCLEOTIDE SEQUENCE</scope>
    <source>
        <strain evidence="7">SE158</strain>
    </source>
</reference>